<organism evidence="1 2">
    <name type="scientific">Anaerosolibacter carboniphilus</name>
    <dbReference type="NCBI Taxonomy" id="1417629"/>
    <lineage>
        <taxon>Bacteria</taxon>
        <taxon>Bacillati</taxon>
        <taxon>Bacillota</taxon>
        <taxon>Clostridia</taxon>
        <taxon>Peptostreptococcales</taxon>
        <taxon>Thermotaleaceae</taxon>
        <taxon>Anaerosolibacter</taxon>
    </lineage>
</organism>
<evidence type="ECO:0000313" key="2">
    <source>
        <dbReference type="Proteomes" id="UP000579281"/>
    </source>
</evidence>
<proteinExistence type="predicted"/>
<dbReference type="Proteomes" id="UP000579281">
    <property type="component" value="Unassembled WGS sequence"/>
</dbReference>
<dbReference type="EMBL" id="JACHEN010000002">
    <property type="protein sequence ID" value="MBB6214483.1"/>
    <property type="molecule type" value="Genomic_DNA"/>
</dbReference>
<keyword evidence="2" id="KW-1185">Reference proteome</keyword>
<comment type="caution">
    <text evidence="1">The sequence shown here is derived from an EMBL/GenBank/DDBJ whole genome shotgun (WGS) entry which is preliminary data.</text>
</comment>
<protein>
    <submittedName>
        <fullName evidence="1">Uncharacterized protein</fullName>
    </submittedName>
</protein>
<evidence type="ECO:0000313" key="1">
    <source>
        <dbReference type="EMBL" id="MBB6214483.1"/>
    </source>
</evidence>
<gene>
    <name evidence="1" type="ORF">HNQ80_000563</name>
</gene>
<sequence>MYAIIPVEESNPWNSSNMRKLRIGGNIDKVELKTRYRRLKIRINSLGGNRMKKILSLALILLLSVSLFGCVKKSNETSQEKELQQKEEPQKAEEIDKETVADLVEAFGNQLQFVSLQGPQDIVKKSMQENYGDFVSQSLLARWISDPVNALGRLTSSPWPDRIEVLSIEGLSESAYEVKGEIVEITSADKENGRTAARQPITLVLRKINDHWLIDEVTLGAYEETNGTIYKNTEYGFRFFLPESWKGYEIMTDKWEGLASGDSENKDTNETGPMISIRHPQWTSQNQRQDIPIMIFTLGQWNALQQGKFHIGAAPMGPSELGRNTKYVFALPARYNYAFPTGYEEVENILKGNPLQPMESESLE</sequence>
<reference evidence="1 2" key="1">
    <citation type="submission" date="2020-08" db="EMBL/GenBank/DDBJ databases">
        <title>Genomic Encyclopedia of Type Strains, Phase IV (KMG-IV): sequencing the most valuable type-strain genomes for metagenomic binning, comparative biology and taxonomic classification.</title>
        <authorList>
            <person name="Goeker M."/>
        </authorList>
    </citation>
    <scope>NUCLEOTIDE SEQUENCE [LARGE SCALE GENOMIC DNA]</scope>
    <source>
        <strain evidence="1 2">DSM 103526</strain>
    </source>
</reference>
<accession>A0A841KM55</accession>
<name>A0A841KM55_9FIRM</name>
<dbReference type="AlphaFoldDB" id="A0A841KM55"/>